<dbReference type="EMBL" id="UYRX01000349">
    <property type="protein sequence ID" value="VDK80641.1"/>
    <property type="molecule type" value="Genomic_DNA"/>
</dbReference>
<feature type="compositionally biased region" description="Pro residues" evidence="2">
    <location>
        <begin position="59"/>
        <end position="78"/>
    </location>
</feature>
<evidence type="ECO:0000313" key="4">
    <source>
        <dbReference type="EMBL" id="VDK80641.1"/>
    </source>
</evidence>
<reference evidence="4 5" key="1">
    <citation type="submission" date="2018-08" db="EMBL/GenBank/DDBJ databases">
        <authorList>
            <person name="Laetsch R D."/>
            <person name="Stevens L."/>
            <person name="Kumar S."/>
            <person name="Blaxter L. M."/>
        </authorList>
    </citation>
    <scope>NUCLEOTIDE SEQUENCE [LARGE SCALE GENOMIC DNA]</scope>
</reference>
<dbReference type="Gene3D" id="3.30.160.60">
    <property type="entry name" value="Classic Zinc Finger"/>
    <property type="match status" value="1"/>
</dbReference>
<dbReference type="InterPro" id="IPR036236">
    <property type="entry name" value="Znf_C2H2_sf"/>
</dbReference>
<protein>
    <recommendedName>
        <fullName evidence="3">C2H2-type domain-containing protein</fullName>
    </recommendedName>
</protein>
<keyword evidence="1" id="KW-0479">Metal-binding</keyword>
<dbReference type="OrthoDB" id="3565419at2759"/>
<sequence>MQSPKSTVPSQSNSDSTDNESDSVIRTWFKNLSSDHFIFPFLPSASASFTRRTLSKNVVPPPAPQPPAPSLPPPPPPALSATLPLSSPRSTHPLIRCQLVNDETKLDYYGSIVIEIKNSLDEEQEEMIFKRFHHPLTVINDIVSTGECCENVLLLCFSCAGRYFHVVFCSATNGFNAGDQFNMPAKWQSLCKASNIEKANIRDGIVLRNIAFGEEIVVCNESEALLLERRKRIRTEKPRLEEKLELIAHEATDSEHNGGYKCDRCGKMFTYSYYREKHLKYARCVDQGDRKFRCSICPRISVCIPVNDHTNASFATKALPQAASFVHM</sequence>
<accession>A0A3P6UT58</accession>
<dbReference type="SUPFAM" id="SSF57667">
    <property type="entry name" value="beta-beta-alpha zinc fingers"/>
    <property type="match status" value="1"/>
</dbReference>
<dbReference type="GO" id="GO:0008270">
    <property type="term" value="F:zinc ion binding"/>
    <property type="evidence" value="ECO:0007669"/>
    <property type="project" value="UniProtKB-KW"/>
</dbReference>
<evidence type="ECO:0000256" key="2">
    <source>
        <dbReference type="SAM" id="MobiDB-lite"/>
    </source>
</evidence>
<evidence type="ECO:0000259" key="3">
    <source>
        <dbReference type="PROSITE" id="PS50157"/>
    </source>
</evidence>
<dbReference type="Proteomes" id="UP000277928">
    <property type="component" value="Unassembled WGS sequence"/>
</dbReference>
<feature type="domain" description="C2H2-type" evidence="3">
    <location>
        <begin position="260"/>
        <end position="291"/>
    </location>
</feature>
<dbReference type="STRING" id="42156.A0A3P6UT58"/>
<evidence type="ECO:0000313" key="5">
    <source>
        <dbReference type="Proteomes" id="UP000277928"/>
    </source>
</evidence>
<gene>
    <name evidence="4" type="ORF">NLS_LOCUS4998</name>
</gene>
<dbReference type="InterPro" id="IPR013087">
    <property type="entry name" value="Znf_C2H2_type"/>
</dbReference>
<keyword evidence="5" id="KW-1185">Reference proteome</keyword>
<keyword evidence="1" id="KW-0862">Zinc</keyword>
<dbReference type="AlphaFoldDB" id="A0A3P6UT58"/>
<keyword evidence="1" id="KW-0863">Zinc-finger</keyword>
<proteinExistence type="predicted"/>
<feature type="region of interest" description="Disordered" evidence="2">
    <location>
        <begin position="1"/>
        <end position="22"/>
    </location>
</feature>
<name>A0A3P6UT58_LITSI</name>
<dbReference type="PROSITE" id="PS50157">
    <property type="entry name" value="ZINC_FINGER_C2H2_2"/>
    <property type="match status" value="1"/>
</dbReference>
<feature type="region of interest" description="Disordered" evidence="2">
    <location>
        <begin position="56"/>
        <end position="87"/>
    </location>
</feature>
<organism evidence="4 5">
    <name type="scientific">Litomosoides sigmodontis</name>
    <name type="common">Filarial nematode worm</name>
    <dbReference type="NCBI Taxonomy" id="42156"/>
    <lineage>
        <taxon>Eukaryota</taxon>
        <taxon>Metazoa</taxon>
        <taxon>Ecdysozoa</taxon>
        <taxon>Nematoda</taxon>
        <taxon>Chromadorea</taxon>
        <taxon>Rhabditida</taxon>
        <taxon>Spirurina</taxon>
        <taxon>Spiruromorpha</taxon>
        <taxon>Filarioidea</taxon>
        <taxon>Onchocercidae</taxon>
        <taxon>Litomosoides</taxon>
    </lineage>
</organism>
<evidence type="ECO:0000256" key="1">
    <source>
        <dbReference type="PROSITE-ProRule" id="PRU00042"/>
    </source>
</evidence>